<dbReference type="Proteomes" id="UP000246099">
    <property type="component" value="Chromosome"/>
</dbReference>
<reference evidence="1 2" key="1">
    <citation type="submission" date="2018-05" db="EMBL/GenBank/DDBJ databases">
        <title>Chitinophaga sp. nov., isolated from rhizosphere soil of Alhagi.</title>
        <authorList>
            <person name="Liu Y."/>
        </authorList>
    </citation>
    <scope>NUCLEOTIDE SEQUENCE [LARGE SCALE GENOMIC DNA]</scope>
    <source>
        <strain evidence="1 2">T22</strain>
    </source>
</reference>
<dbReference type="EMBL" id="CP029600">
    <property type="protein sequence ID" value="AWO02003.1"/>
    <property type="molecule type" value="Genomic_DNA"/>
</dbReference>
<gene>
    <name evidence="1" type="ORF">DLD77_10010</name>
</gene>
<accession>A0ABM6WDD3</accession>
<protein>
    <submittedName>
        <fullName evidence="1">Uncharacterized protein</fullName>
    </submittedName>
</protein>
<sequence length="126" mass="13857">MLLLCLACKKNRKNQDAPGPFAGTYTGVYYKETDNGATANTQVKVTFSGNKFQVDASNNPPQLAITFTPSLPGQFSTRGADSIFMEGFSSVSSLSVHSFKYAQQGDSLILQGWRGNNIYEYLRLKK</sequence>
<keyword evidence="2" id="KW-1185">Reference proteome</keyword>
<organism evidence="1 2">
    <name type="scientific">Chitinophaga alhagiae</name>
    <dbReference type="NCBI Taxonomy" id="2203219"/>
    <lineage>
        <taxon>Bacteria</taxon>
        <taxon>Pseudomonadati</taxon>
        <taxon>Bacteroidota</taxon>
        <taxon>Chitinophagia</taxon>
        <taxon>Chitinophagales</taxon>
        <taxon>Chitinophagaceae</taxon>
        <taxon>Chitinophaga</taxon>
    </lineage>
</organism>
<proteinExistence type="predicted"/>
<name>A0ABM6WDD3_9BACT</name>
<evidence type="ECO:0000313" key="1">
    <source>
        <dbReference type="EMBL" id="AWO02003.1"/>
    </source>
</evidence>
<evidence type="ECO:0000313" key="2">
    <source>
        <dbReference type="Proteomes" id="UP000246099"/>
    </source>
</evidence>